<accession>A0A060C340</accession>
<name>A0A060C340_9HYPH</name>
<sequence length="129" mass="13628">TSLTAAPVSPDVPMAGGTQGFAPVHPGVAEALAQSGPLTPSVDSAVVQALVGNGGAEAYRGMARDSDMPGHVPLQPGQAGPSLQQLMQAASNPWLNQQERAVLNMMLERRLQQQDPMHQLRMRALEQQI</sequence>
<evidence type="ECO:0000313" key="1">
    <source>
        <dbReference type="EMBL" id="AIA87410.1"/>
    </source>
</evidence>
<protein>
    <submittedName>
        <fullName evidence="1">CAZy families GH73 protein</fullName>
    </submittedName>
</protein>
<feature type="non-terminal residue" evidence="1">
    <location>
        <position position="129"/>
    </location>
</feature>
<proteinExistence type="predicted"/>
<reference evidence="1" key="1">
    <citation type="journal article" date="2013" name="Environ. Microbiol.">
        <title>Seasonally variable intestinal metagenomes of the red palm weevil (Rhynchophorus ferrugineus).</title>
        <authorList>
            <person name="Jia S."/>
            <person name="Zhang X."/>
            <person name="Zhang G."/>
            <person name="Yin A."/>
            <person name="Zhang S."/>
            <person name="Li F."/>
            <person name="Wang L."/>
            <person name="Zhao D."/>
            <person name="Yun Q."/>
            <person name="Tala"/>
            <person name="Wang J."/>
            <person name="Sun G."/>
            <person name="Baabdullah M."/>
            <person name="Yu X."/>
            <person name="Hu S."/>
            <person name="Al-Mssallem I.S."/>
            <person name="Yu J."/>
        </authorList>
    </citation>
    <scope>NUCLEOTIDE SEQUENCE</scope>
</reference>
<dbReference type="AlphaFoldDB" id="A0A060C340"/>
<dbReference type="EMBL" id="KF120141">
    <property type="protein sequence ID" value="AIA87410.1"/>
    <property type="molecule type" value="Genomic_DNA"/>
</dbReference>
<organism evidence="1">
    <name type="scientific">uncultured Brucella sp</name>
    <dbReference type="NCBI Taxonomy" id="577589"/>
    <lineage>
        <taxon>Bacteria</taxon>
        <taxon>Pseudomonadati</taxon>
        <taxon>Pseudomonadota</taxon>
        <taxon>Alphaproteobacteria</taxon>
        <taxon>Hyphomicrobiales</taxon>
        <taxon>Brucellaceae</taxon>
        <taxon>Brucella/Ochrobactrum group</taxon>
        <taxon>Brucella</taxon>
        <taxon>environmental samples</taxon>
    </lineage>
</organism>
<feature type="non-terminal residue" evidence="1">
    <location>
        <position position="1"/>
    </location>
</feature>